<reference evidence="2 3" key="2">
    <citation type="journal article" date="2013" name="Plant Cell Physiol.">
        <title>Rice Annotation Project Database (RAP-DB): an integrative and interactive database for rice genomics.</title>
        <authorList>
            <person name="Sakai H."/>
            <person name="Lee S.S."/>
            <person name="Tanaka T."/>
            <person name="Numa H."/>
            <person name="Kim J."/>
            <person name="Kawahara Y."/>
            <person name="Wakimoto H."/>
            <person name="Yang C.C."/>
            <person name="Iwamoto M."/>
            <person name="Abe T."/>
            <person name="Yamada Y."/>
            <person name="Muto A."/>
            <person name="Inokuchi H."/>
            <person name="Ikemura T."/>
            <person name="Matsumoto T."/>
            <person name="Sasaki T."/>
            <person name="Itoh T."/>
        </authorList>
    </citation>
    <scope>NUCLEOTIDE SEQUENCE [LARGE SCALE GENOMIC DNA]</scope>
    <source>
        <strain evidence="3">cv. Nipponbare</strain>
    </source>
</reference>
<evidence type="ECO:0000313" key="3">
    <source>
        <dbReference type="Proteomes" id="UP000059680"/>
    </source>
</evidence>
<keyword evidence="3" id="KW-1185">Reference proteome</keyword>
<sequence length="120" mass="13426">MDGVVGGVNIDVGTRSVRTAPRWWRSLEHVQAAQWRRHTQPARQRRWLGARIFATMASSTSCSVWVAWRRTSTYYSNAYFLPSTRRPLTAAVAARHVRGQRASKAPPQPPASSPPPSSSR</sequence>
<dbReference type="EMBL" id="AP014962">
    <property type="protein sequence ID" value="BAS97796.1"/>
    <property type="molecule type" value="Genomic_DNA"/>
</dbReference>
<name>A0A0P0WWN7_ORYSJ</name>
<gene>
    <name evidence="2" type="ordered locus">Os06g0480100</name>
    <name evidence="2" type="ORF">OSNPB_060480100</name>
</gene>
<dbReference type="Proteomes" id="UP000059680">
    <property type="component" value="Chromosome 6"/>
</dbReference>
<reference evidence="3" key="1">
    <citation type="journal article" date="2005" name="Nature">
        <title>The map-based sequence of the rice genome.</title>
        <authorList>
            <consortium name="International rice genome sequencing project (IRGSP)"/>
            <person name="Matsumoto T."/>
            <person name="Wu J."/>
            <person name="Kanamori H."/>
            <person name="Katayose Y."/>
            <person name="Fujisawa M."/>
            <person name="Namiki N."/>
            <person name="Mizuno H."/>
            <person name="Yamamoto K."/>
            <person name="Antonio B.A."/>
            <person name="Baba T."/>
            <person name="Sakata K."/>
            <person name="Nagamura Y."/>
            <person name="Aoki H."/>
            <person name="Arikawa K."/>
            <person name="Arita K."/>
            <person name="Bito T."/>
            <person name="Chiden Y."/>
            <person name="Fujitsuka N."/>
            <person name="Fukunaka R."/>
            <person name="Hamada M."/>
            <person name="Harada C."/>
            <person name="Hayashi A."/>
            <person name="Hijishita S."/>
            <person name="Honda M."/>
            <person name="Hosokawa S."/>
            <person name="Ichikawa Y."/>
            <person name="Idonuma A."/>
            <person name="Iijima M."/>
            <person name="Ikeda M."/>
            <person name="Ikeno M."/>
            <person name="Ito K."/>
            <person name="Ito S."/>
            <person name="Ito T."/>
            <person name="Ito Y."/>
            <person name="Ito Y."/>
            <person name="Iwabuchi A."/>
            <person name="Kamiya K."/>
            <person name="Karasawa W."/>
            <person name="Kurita K."/>
            <person name="Katagiri S."/>
            <person name="Kikuta A."/>
            <person name="Kobayashi H."/>
            <person name="Kobayashi N."/>
            <person name="Machita K."/>
            <person name="Maehara T."/>
            <person name="Masukawa M."/>
            <person name="Mizubayashi T."/>
            <person name="Mukai Y."/>
            <person name="Nagasaki H."/>
            <person name="Nagata Y."/>
            <person name="Naito S."/>
            <person name="Nakashima M."/>
            <person name="Nakama Y."/>
            <person name="Nakamichi Y."/>
            <person name="Nakamura M."/>
            <person name="Meguro A."/>
            <person name="Negishi M."/>
            <person name="Ohta I."/>
            <person name="Ohta T."/>
            <person name="Okamoto M."/>
            <person name="Ono N."/>
            <person name="Saji S."/>
            <person name="Sakaguchi M."/>
            <person name="Sakai K."/>
            <person name="Shibata M."/>
            <person name="Shimokawa T."/>
            <person name="Song J."/>
            <person name="Takazaki Y."/>
            <person name="Terasawa K."/>
            <person name="Tsugane M."/>
            <person name="Tsuji K."/>
            <person name="Ueda S."/>
            <person name="Waki K."/>
            <person name="Yamagata H."/>
            <person name="Yamamoto M."/>
            <person name="Yamamoto S."/>
            <person name="Yamane H."/>
            <person name="Yoshiki S."/>
            <person name="Yoshihara R."/>
            <person name="Yukawa K."/>
            <person name="Zhong H."/>
            <person name="Yano M."/>
            <person name="Yuan Q."/>
            <person name="Ouyang S."/>
            <person name="Liu J."/>
            <person name="Jones K.M."/>
            <person name="Gansberger K."/>
            <person name="Moffat K."/>
            <person name="Hill J."/>
            <person name="Bera J."/>
            <person name="Fadrosh D."/>
            <person name="Jin S."/>
            <person name="Johri S."/>
            <person name="Kim M."/>
            <person name="Overton L."/>
            <person name="Reardon M."/>
            <person name="Tsitrin T."/>
            <person name="Vuong H."/>
            <person name="Weaver B."/>
            <person name="Ciecko A."/>
            <person name="Tallon L."/>
            <person name="Jackson J."/>
            <person name="Pai G."/>
            <person name="Aken S.V."/>
            <person name="Utterback T."/>
            <person name="Reidmuller S."/>
            <person name="Feldblyum T."/>
            <person name="Hsiao J."/>
            <person name="Zismann V."/>
            <person name="Iobst S."/>
            <person name="de Vazeille A.R."/>
            <person name="Buell C.R."/>
            <person name="Ying K."/>
            <person name="Li Y."/>
            <person name="Lu T."/>
            <person name="Huang Y."/>
            <person name="Zhao Q."/>
            <person name="Feng Q."/>
            <person name="Zhang L."/>
            <person name="Zhu J."/>
            <person name="Weng Q."/>
            <person name="Mu J."/>
            <person name="Lu Y."/>
            <person name="Fan D."/>
            <person name="Liu Y."/>
            <person name="Guan J."/>
            <person name="Zhang Y."/>
            <person name="Yu S."/>
            <person name="Liu X."/>
            <person name="Zhang Y."/>
            <person name="Hong G."/>
            <person name="Han B."/>
            <person name="Choisne N."/>
            <person name="Demange N."/>
            <person name="Orjeda G."/>
            <person name="Samain S."/>
            <person name="Cattolico L."/>
            <person name="Pelletier E."/>
            <person name="Couloux A."/>
            <person name="Segurens B."/>
            <person name="Wincker P."/>
            <person name="D'Hont A."/>
            <person name="Scarpelli C."/>
            <person name="Weissenbach J."/>
            <person name="Salanoubat M."/>
            <person name="Quetier F."/>
            <person name="Yu Y."/>
            <person name="Kim H.R."/>
            <person name="Rambo T."/>
            <person name="Currie J."/>
            <person name="Collura K."/>
            <person name="Luo M."/>
            <person name="Yang T."/>
            <person name="Ammiraju J.S.S."/>
            <person name="Engler F."/>
            <person name="Soderlund C."/>
            <person name="Wing R.A."/>
            <person name="Palmer L.E."/>
            <person name="de la Bastide M."/>
            <person name="Spiegel L."/>
            <person name="Nascimento L."/>
            <person name="Zutavern T."/>
            <person name="O'Shaughnessy A."/>
            <person name="Dike S."/>
            <person name="Dedhia N."/>
            <person name="Preston R."/>
            <person name="Balija V."/>
            <person name="McCombie W.R."/>
            <person name="Chow T."/>
            <person name="Chen H."/>
            <person name="Chung M."/>
            <person name="Chen C."/>
            <person name="Shaw J."/>
            <person name="Wu H."/>
            <person name="Hsiao K."/>
            <person name="Chao Y."/>
            <person name="Chu M."/>
            <person name="Cheng C."/>
            <person name="Hour A."/>
            <person name="Lee P."/>
            <person name="Lin S."/>
            <person name="Lin Y."/>
            <person name="Liou J."/>
            <person name="Liu S."/>
            <person name="Hsing Y."/>
            <person name="Raghuvanshi S."/>
            <person name="Mohanty A."/>
            <person name="Bharti A.K."/>
            <person name="Gaur A."/>
            <person name="Gupta V."/>
            <person name="Kumar D."/>
            <person name="Ravi V."/>
            <person name="Vij S."/>
            <person name="Kapur A."/>
            <person name="Khurana P."/>
            <person name="Khurana P."/>
            <person name="Khurana J.P."/>
            <person name="Tyagi A.K."/>
            <person name="Gaikwad K."/>
            <person name="Singh A."/>
            <person name="Dalal V."/>
            <person name="Srivastava S."/>
            <person name="Dixit A."/>
            <person name="Pal A.K."/>
            <person name="Ghazi I.A."/>
            <person name="Yadav M."/>
            <person name="Pandit A."/>
            <person name="Bhargava A."/>
            <person name="Sureshbabu K."/>
            <person name="Batra K."/>
            <person name="Sharma T.R."/>
            <person name="Mohapatra T."/>
            <person name="Singh N.K."/>
            <person name="Messing J."/>
            <person name="Nelson A.B."/>
            <person name="Fuks G."/>
            <person name="Kavchok S."/>
            <person name="Keizer G."/>
            <person name="Linton E."/>
            <person name="Llaca V."/>
            <person name="Song R."/>
            <person name="Tanyolac B."/>
            <person name="Young S."/>
            <person name="Ho-Il K."/>
            <person name="Hahn J.H."/>
            <person name="Sangsakoo G."/>
            <person name="Vanavichit A."/>
            <person name="de Mattos Luiz.A.T."/>
            <person name="Zimmer P.D."/>
            <person name="Malone G."/>
            <person name="Dellagostin O."/>
            <person name="de Oliveira A.C."/>
            <person name="Bevan M."/>
            <person name="Bancroft I."/>
            <person name="Minx P."/>
            <person name="Cordum H."/>
            <person name="Wilson R."/>
            <person name="Cheng Z."/>
            <person name="Jin W."/>
            <person name="Jiang J."/>
            <person name="Leong S.A."/>
            <person name="Iwama H."/>
            <person name="Gojobori T."/>
            <person name="Itoh T."/>
            <person name="Niimura Y."/>
            <person name="Fujii Y."/>
            <person name="Habara T."/>
            <person name="Sakai H."/>
            <person name="Sato Y."/>
            <person name="Wilson G."/>
            <person name="Kumar K."/>
            <person name="McCouch S."/>
            <person name="Juretic N."/>
            <person name="Hoen D."/>
            <person name="Wright S."/>
            <person name="Bruskiewich R."/>
            <person name="Bureau T."/>
            <person name="Miyao A."/>
            <person name="Hirochika H."/>
            <person name="Nishikawa T."/>
            <person name="Kadowaki K."/>
            <person name="Sugiura M."/>
            <person name="Burr B."/>
            <person name="Sasaki T."/>
        </authorList>
    </citation>
    <scope>NUCLEOTIDE SEQUENCE [LARGE SCALE GENOMIC DNA]</scope>
    <source>
        <strain evidence="3">cv. Nipponbare</strain>
    </source>
</reference>
<protein>
    <submittedName>
        <fullName evidence="2">Os06g0480100 protein</fullName>
    </submittedName>
</protein>
<proteinExistence type="predicted"/>
<feature type="compositionally biased region" description="Pro residues" evidence="1">
    <location>
        <begin position="106"/>
        <end position="120"/>
    </location>
</feature>
<dbReference type="AlphaFoldDB" id="A0A0P0WWN7"/>
<accession>A0A0P0WWN7</accession>
<dbReference type="InParanoid" id="A0A0P0WWN7"/>
<dbReference type="PaxDb" id="39947-A0A0P0WWN7"/>
<reference evidence="2 3" key="3">
    <citation type="journal article" date="2013" name="Rice">
        <title>Improvement of the Oryza sativa Nipponbare reference genome using next generation sequence and optical map data.</title>
        <authorList>
            <person name="Kawahara Y."/>
            <person name="de la Bastide M."/>
            <person name="Hamilton J.P."/>
            <person name="Kanamori H."/>
            <person name="McCombie W.R."/>
            <person name="Ouyang S."/>
            <person name="Schwartz D.C."/>
            <person name="Tanaka T."/>
            <person name="Wu J."/>
            <person name="Zhou S."/>
            <person name="Childs K.L."/>
            <person name="Davidson R.M."/>
            <person name="Lin H."/>
            <person name="Quesada-Ocampo L."/>
            <person name="Vaillancourt B."/>
            <person name="Sakai H."/>
            <person name="Lee S.S."/>
            <person name="Kim J."/>
            <person name="Numa H."/>
            <person name="Itoh T."/>
            <person name="Buell C.R."/>
            <person name="Matsumoto T."/>
        </authorList>
    </citation>
    <scope>NUCLEOTIDE SEQUENCE [LARGE SCALE GENOMIC DNA]</scope>
    <source>
        <strain evidence="3">cv. Nipponbare</strain>
    </source>
</reference>
<organism evidence="2 3">
    <name type="scientific">Oryza sativa subsp. japonica</name>
    <name type="common">Rice</name>
    <dbReference type="NCBI Taxonomy" id="39947"/>
    <lineage>
        <taxon>Eukaryota</taxon>
        <taxon>Viridiplantae</taxon>
        <taxon>Streptophyta</taxon>
        <taxon>Embryophyta</taxon>
        <taxon>Tracheophyta</taxon>
        <taxon>Spermatophyta</taxon>
        <taxon>Magnoliopsida</taxon>
        <taxon>Liliopsida</taxon>
        <taxon>Poales</taxon>
        <taxon>Poaceae</taxon>
        <taxon>BOP clade</taxon>
        <taxon>Oryzoideae</taxon>
        <taxon>Oryzeae</taxon>
        <taxon>Oryzinae</taxon>
        <taxon>Oryza</taxon>
        <taxon>Oryza sativa</taxon>
    </lineage>
</organism>
<evidence type="ECO:0000256" key="1">
    <source>
        <dbReference type="SAM" id="MobiDB-lite"/>
    </source>
</evidence>
<evidence type="ECO:0000313" key="2">
    <source>
        <dbReference type="EMBL" id="BAS97796.1"/>
    </source>
</evidence>
<feature type="region of interest" description="Disordered" evidence="1">
    <location>
        <begin position="95"/>
        <end position="120"/>
    </location>
</feature>